<dbReference type="SUPFAM" id="SSF53474">
    <property type="entry name" value="alpha/beta-Hydrolases"/>
    <property type="match status" value="1"/>
</dbReference>
<reference evidence="3" key="1">
    <citation type="submission" date="2021-04" db="EMBL/GenBank/DDBJ databases">
        <authorList>
            <consortium name="Molecular Ecology Group"/>
        </authorList>
    </citation>
    <scope>NUCLEOTIDE SEQUENCE</scope>
</reference>
<dbReference type="Gene3D" id="3.40.50.1820">
    <property type="entry name" value="alpha/beta hydrolase"/>
    <property type="match status" value="1"/>
</dbReference>
<dbReference type="InterPro" id="IPR050300">
    <property type="entry name" value="GDXG_lipolytic_enzyme"/>
</dbReference>
<gene>
    <name evidence="3" type="ORF">CUNI_LOCUS213</name>
</gene>
<comment type="caution">
    <text evidence="3">The sequence shown here is derived from an EMBL/GenBank/DDBJ whole genome shotgun (WGS) entry which is preliminary data.</text>
</comment>
<accession>A0A8S3YGR0</accession>
<sequence>MADPWEEFAGNYPIHEESYALTNIIKENDIKHFSDYDIEEANRIFSSVIKASAGEVPFDGQVQEMFIPSPEVANGIPVSIYKPSNCVQTPAILIYLHGGGLILFDRKCFEPTLQLIAMEAGCIVVNVEYRLLPNQVNGHAPFDDAKVVASWVLENKQKVGGSPESKVGIGGDSAGGQISASVANDLHGLDFQILIYPNVDTGPTQPSVDEFANVPLLSKADIQWFIRHMAKALPDHLTDPRVNVVTRTDLTSAPSALVLLAQLDTIRDSGMMYAEKLRAAGVKVRIVVIEGVPHCFFMCPGVFKTKCQEAYGHIANFIKDFQ</sequence>
<evidence type="ECO:0000259" key="2">
    <source>
        <dbReference type="Pfam" id="PF07859"/>
    </source>
</evidence>
<dbReference type="PANTHER" id="PTHR48081:SF8">
    <property type="entry name" value="ALPHA_BETA HYDROLASE FOLD-3 DOMAIN-CONTAINING PROTEIN-RELATED"/>
    <property type="match status" value="1"/>
</dbReference>
<evidence type="ECO:0000313" key="3">
    <source>
        <dbReference type="EMBL" id="CAG5114655.1"/>
    </source>
</evidence>
<dbReference type="PANTHER" id="PTHR48081">
    <property type="entry name" value="AB HYDROLASE SUPERFAMILY PROTEIN C4A8.06C"/>
    <property type="match status" value="1"/>
</dbReference>
<name>A0A8S3YGR0_9EUPU</name>
<proteinExistence type="predicted"/>
<dbReference type="OrthoDB" id="408631at2759"/>
<dbReference type="EMBL" id="CAJHNH020000021">
    <property type="protein sequence ID" value="CAG5114655.1"/>
    <property type="molecule type" value="Genomic_DNA"/>
</dbReference>
<dbReference type="InterPro" id="IPR013094">
    <property type="entry name" value="AB_hydrolase_3"/>
</dbReference>
<dbReference type="Proteomes" id="UP000678393">
    <property type="component" value="Unassembled WGS sequence"/>
</dbReference>
<feature type="domain" description="Alpha/beta hydrolase fold-3" evidence="2">
    <location>
        <begin position="93"/>
        <end position="297"/>
    </location>
</feature>
<dbReference type="InterPro" id="IPR029058">
    <property type="entry name" value="AB_hydrolase_fold"/>
</dbReference>
<keyword evidence="1" id="KW-0378">Hydrolase</keyword>
<dbReference type="AlphaFoldDB" id="A0A8S3YGR0"/>
<dbReference type="Pfam" id="PF07859">
    <property type="entry name" value="Abhydrolase_3"/>
    <property type="match status" value="1"/>
</dbReference>
<protein>
    <recommendedName>
        <fullName evidence="2">Alpha/beta hydrolase fold-3 domain-containing protein</fullName>
    </recommendedName>
</protein>
<organism evidence="3 4">
    <name type="scientific">Candidula unifasciata</name>
    <dbReference type="NCBI Taxonomy" id="100452"/>
    <lineage>
        <taxon>Eukaryota</taxon>
        <taxon>Metazoa</taxon>
        <taxon>Spiralia</taxon>
        <taxon>Lophotrochozoa</taxon>
        <taxon>Mollusca</taxon>
        <taxon>Gastropoda</taxon>
        <taxon>Heterobranchia</taxon>
        <taxon>Euthyneura</taxon>
        <taxon>Panpulmonata</taxon>
        <taxon>Eupulmonata</taxon>
        <taxon>Stylommatophora</taxon>
        <taxon>Helicina</taxon>
        <taxon>Helicoidea</taxon>
        <taxon>Geomitridae</taxon>
        <taxon>Candidula</taxon>
    </lineage>
</organism>
<evidence type="ECO:0000256" key="1">
    <source>
        <dbReference type="ARBA" id="ARBA00022801"/>
    </source>
</evidence>
<keyword evidence="4" id="KW-1185">Reference proteome</keyword>
<dbReference type="GO" id="GO:0016787">
    <property type="term" value="F:hydrolase activity"/>
    <property type="evidence" value="ECO:0007669"/>
    <property type="project" value="UniProtKB-KW"/>
</dbReference>
<evidence type="ECO:0000313" key="4">
    <source>
        <dbReference type="Proteomes" id="UP000678393"/>
    </source>
</evidence>